<protein>
    <submittedName>
        <fullName evidence="2">Uncharacterized protein</fullName>
    </submittedName>
</protein>
<sequence>MKAWLLRIHDRKRLIMATVAAMLLVAISLVTTGFISALCDLSAFAILFTVVWLKVCESQPRYKSNE</sequence>
<dbReference type="OrthoDB" id="5828064at2"/>
<gene>
    <name evidence="2" type="ORF">CZ809_00565</name>
</gene>
<dbReference type="Proteomes" id="UP000189966">
    <property type="component" value="Unassembled WGS sequence"/>
</dbReference>
<evidence type="ECO:0000313" key="3">
    <source>
        <dbReference type="Proteomes" id="UP000189966"/>
    </source>
</evidence>
<feature type="transmembrane region" description="Helical" evidence="1">
    <location>
        <begin position="12"/>
        <end position="29"/>
    </location>
</feature>
<accession>A0A1T5HW53</accession>
<dbReference type="AlphaFoldDB" id="A0A1T5HW53"/>
<evidence type="ECO:0000313" key="2">
    <source>
        <dbReference type="EMBL" id="SKC31087.1"/>
    </source>
</evidence>
<keyword evidence="1" id="KW-1133">Transmembrane helix</keyword>
<keyword evidence="1" id="KW-0812">Transmembrane</keyword>
<dbReference type="RefSeq" id="WP_080155916.1">
    <property type="nucleotide sequence ID" value="NZ_CP175535.1"/>
</dbReference>
<reference evidence="2 3" key="1">
    <citation type="submission" date="2017-02" db="EMBL/GenBank/DDBJ databases">
        <authorList>
            <person name="Peterson S.W."/>
        </authorList>
    </citation>
    <scope>NUCLEOTIDE SEQUENCE [LARGE SCALE GENOMIC DNA]</scope>
    <source>
        <strain evidence="3">type strain: NCCB 100098</strain>
    </source>
</reference>
<organism evidence="2 3">
    <name type="scientific">Photobacterium piscicola</name>
    <dbReference type="NCBI Taxonomy" id="1378299"/>
    <lineage>
        <taxon>Bacteria</taxon>
        <taxon>Pseudomonadati</taxon>
        <taxon>Pseudomonadota</taxon>
        <taxon>Gammaproteobacteria</taxon>
        <taxon>Vibrionales</taxon>
        <taxon>Vibrionaceae</taxon>
        <taxon>Photobacterium</taxon>
    </lineage>
</organism>
<keyword evidence="1" id="KW-0472">Membrane</keyword>
<proteinExistence type="predicted"/>
<evidence type="ECO:0000256" key="1">
    <source>
        <dbReference type="SAM" id="Phobius"/>
    </source>
</evidence>
<name>A0A1T5HW53_9GAMM</name>
<dbReference type="EMBL" id="FUZI01000001">
    <property type="protein sequence ID" value="SKC31087.1"/>
    <property type="molecule type" value="Genomic_DNA"/>
</dbReference>